<keyword evidence="1" id="KW-0646">Protease inhibitor</keyword>
<keyword evidence="2" id="KW-0789">Thiol protease inhibitor</keyword>
<keyword evidence="6" id="KW-1185">Reference proteome</keyword>
<dbReference type="EMBL" id="JAUHHV010000001">
    <property type="protein sequence ID" value="KAK1437763.1"/>
    <property type="molecule type" value="Genomic_DNA"/>
</dbReference>
<evidence type="ECO:0000256" key="1">
    <source>
        <dbReference type="ARBA" id="ARBA00022690"/>
    </source>
</evidence>
<proteinExistence type="predicted"/>
<keyword evidence="3" id="KW-0732">Signal</keyword>
<dbReference type="PANTHER" id="PTHR47364">
    <property type="entry name" value="CYSTEINE PROTEINASE INHIBITOR 5"/>
    <property type="match status" value="1"/>
</dbReference>
<evidence type="ECO:0000313" key="5">
    <source>
        <dbReference type="EMBL" id="KAK1437763.1"/>
    </source>
</evidence>
<gene>
    <name evidence="5" type="ORF">QVD17_03561</name>
</gene>
<comment type="caution">
    <text evidence="5">The sequence shown here is derived from an EMBL/GenBank/DDBJ whole genome shotgun (WGS) entry which is preliminary data.</text>
</comment>
<dbReference type="AlphaFoldDB" id="A0AAD8P8S7"/>
<dbReference type="Gene3D" id="3.10.450.10">
    <property type="match status" value="1"/>
</dbReference>
<evidence type="ECO:0000256" key="2">
    <source>
        <dbReference type="ARBA" id="ARBA00022704"/>
    </source>
</evidence>
<dbReference type="InterPro" id="IPR046350">
    <property type="entry name" value="Cystatin_sf"/>
</dbReference>
<reference evidence="5" key="1">
    <citation type="journal article" date="2023" name="bioRxiv">
        <title>Improved chromosome-level genome assembly for marigold (Tagetes erecta).</title>
        <authorList>
            <person name="Jiang F."/>
            <person name="Yuan L."/>
            <person name="Wang S."/>
            <person name="Wang H."/>
            <person name="Xu D."/>
            <person name="Wang A."/>
            <person name="Fan W."/>
        </authorList>
    </citation>
    <scope>NUCLEOTIDE SEQUENCE</scope>
    <source>
        <strain evidence="5">WSJ</strain>
        <tissue evidence="5">Leaf</tissue>
    </source>
</reference>
<accession>A0AAD8P8S7</accession>
<dbReference type="Pfam" id="PF16845">
    <property type="entry name" value="SQAPI"/>
    <property type="match status" value="1"/>
</dbReference>
<sequence length="126" mass="14538">MISNYQTILLTMLIFCSGSIFGNEFPTFSDKTHVDKWRPMKNLTDTKMVEIGKFAVREHNSRDKTKLMFYKLVEGEIVEGYDTKYNLTITAKDGVCDNNIAKNYTALVVEEQFMKILHLVSFRGPI</sequence>
<dbReference type="PANTHER" id="PTHR47364:SF2">
    <property type="entry name" value="CYSTEINE PROTEINASE INHIBITOR 5"/>
    <property type="match status" value="1"/>
</dbReference>
<dbReference type="InterPro" id="IPR000010">
    <property type="entry name" value="Cystatin_dom"/>
</dbReference>
<evidence type="ECO:0000259" key="4">
    <source>
        <dbReference type="Pfam" id="PF16845"/>
    </source>
</evidence>
<evidence type="ECO:0000256" key="3">
    <source>
        <dbReference type="SAM" id="SignalP"/>
    </source>
</evidence>
<protein>
    <recommendedName>
        <fullName evidence="4">Cystatin domain-containing protein</fullName>
    </recommendedName>
</protein>
<organism evidence="5 6">
    <name type="scientific">Tagetes erecta</name>
    <name type="common">African marigold</name>
    <dbReference type="NCBI Taxonomy" id="13708"/>
    <lineage>
        <taxon>Eukaryota</taxon>
        <taxon>Viridiplantae</taxon>
        <taxon>Streptophyta</taxon>
        <taxon>Embryophyta</taxon>
        <taxon>Tracheophyta</taxon>
        <taxon>Spermatophyta</taxon>
        <taxon>Magnoliopsida</taxon>
        <taxon>eudicotyledons</taxon>
        <taxon>Gunneridae</taxon>
        <taxon>Pentapetalae</taxon>
        <taxon>asterids</taxon>
        <taxon>campanulids</taxon>
        <taxon>Asterales</taxon>
        <taxon>Asteraceae</taxon>
        <taxon>Asteroideae</taxon>
        <taxon>Heliantheae alliance</taxon>
        <taxon>Tageteae</taxon>
        <taxon>Tagetes</taxon>
    </lineage>
</organism>
<feature type="signal peptide" evidence="3">
    <location>
        <begin position="1"/>
        <end position="22"/>
    </location>
</feature>
<feature type="domain" description="Cystatin" evidence="4">
    <location>
        <begin position="40"/>
        <end position="123"/>
    </location>
</feature>
<dbReference type="SUPFAM" id="SSF54403">
    <property type="entry name" value="Cystatin/monellin"/>
    <property type="match status" value="1"/>
</dbReference>
<dbReference type="Proteomes" id="UP001229421">
    <property type="component" value="Unassembled WGS sequence"/>
</dbReference>
<feature type="chain" id="PRO_5042079041" description="Cystatin domain-containing protein" evidence="3">
    <location>
        <begin position="23"/>
        <end position="126"/>
    </location>
</feature>
<dbReference type="GO" id="GO:0004869">
    <property type="term" value="F:cysteine-type endopeptidase inhibitor activity"/>
    <property type="evidence" value="ECO:0007669"/>
    <property type="project" value="UniProtKB-KW"/>
</dbReference>
<name>A0AAD8P8S7_TARER</name>
<evidence type="ECO:0000313" key="6">
    <source>
        <dbReference type="Proteomes" id="UP001229421"/>
    </source>
</evidence>